<proteinExistence type="predicted"/>
<accession>A0A135I8Y1</accession>
<dbReference type="InterPro" id="IPR051531">
    <property type="entry name" value="N-acetyltransferase"/>
</dbReference>
<dbReference type="GO" id="GO:0016747">
    <property type="term" value="F:acyltransferase activity, transferring groups other than amino-acyl groups"/>
    <property type="evidence" value="ECO:0007669"/>
    <property type="project" value="InterPro"/>
</dbReference>
<gene>
    <name evidence="2" type="ORF">ATN88_18265</name>
</gene>
<dbReference type="STRING" id="294935.ATN88_18265"/>
<dbReference type="PANTHER" id="PTHR43792:SF13">
    <property type="entry name" value="ACETYLTRANSFERASE"/>
    <property type="match status" value="1"/>
</dbReference>
<sequence length="160" mass="17939">MELQQLNQRRLKCLLEHGGIDSELTFCEGSVPPKHVLIRSYEQLQSSKSSFWSLPYMISVDKNVVGFCGFKDEPQDGEVEIGYNVSPHKQGRGFAKLAVNQLCRLAFNASSIERVVALISPTNIASLNVVRANNFIFIGFVVDSDNEKLEKWSLKRASFA</sequence>
<comment type="caution">
    <text evidence="2">The sequence shown here is derived from an EMBL/GenBank/DDBJ whole genome shotgun (WGS) entry which is preliminary data.</text>
</comment>
<dbReference type="InterPro" id="IPR016181">
    <property type="entry name" value="Acyl_CoA_acyltransferase"/>
</dbReference>
<evidence type="ECO:0000313" key="3">
    <source>
        <dbReference type="Proteomes" id="UP000070529"/>
    </source>
</evidence>
<dbReference type="Pfam" id="PF13302">
    <property type="entry name" value="Acetyltransf_3"/>
    <property type="match status" value="1"/>
</dbReference>
<dbReference type="Gene3D" id="3.40.630.30">
    <property type="match status" value="1"/>
</dbReference>
<dbReference type="PROSITE" id="PS51186">
    <property type="entry name" value="GNAT"/>
    <property type="match status" value="1"/>
</dbReference>
<dbReference type="Proteomes" id="UP000070529">
    <property type="component" value="Unassembled WGS sequence"/>
</dbReference>
<keyword evidence="3" id="KW-1185">Reference proteome</keyword>
<evidence type="ECO:0000313" key="2">
    <source>
        <dbReference type="EMBL" id="KXF81912.1"/>
    </source>
</evidence>
<dbReference type="PANTHER" id="PTHR43792">
    <property type="entry name" value="GNAT FAMILY, PUTATIVE (AFU_ORTHOLOGUE AFUA_3G00765)-RELATED-RELATED"/>
    <property type="match status" value="1"/>
</dbReference>
<protein>
    <submittedName>
        <fullName evidence="2">GNAT family acetyltransferase</fullName>
    </submittedName>
</protein>
<dbReference type="OrthoDB" id="9798081at2"/>
<dbReference type="SUPFAM" id="SSF55729">
    <property type="entry name" value="Acyl-CoA N-acyltransferases (Nat)"/>
    <property type="match status" value="1"/>
</dbReference>
<dbReference type="RefSeq" id="WP_067414952.1">
    <property type="nucleotide sequence ID" value="NZ_LNTY01000032.1"/>
</dbReference>
<dbReference type="CDD" id="cd04301">
    <property type="entry name" value="NAT_SF"/>
    <property type="match status" value="1"/>
</dbReference>
<name>A0A135I8Y1_9GAMM</name>
<dbReference type="AlphaFoldDB" id="A0A135I8Y1"/>
<evidence type="ECO:0000259" key="1">
    <source>
        <dbReference type="PROSITE" id="PS51186"/>
    </source>
</evidence>
<keyword evidence="2" id="KW-0808">Transferase</keyword>
<feature type="domain" description="N-acetyltransferase" evidence="1">
    <location>
        <begin position="1"/>
        <end position="160"/>
    </location>
</feature>
<dbReference type="EMBL" id="LNTY01000032">
    <property type="protein sequence ID" value="KXF81912.1"/>
    <property type="molecule type" value="Genomic_DNA"/>
</dbReference>
<reference evidence="2 3" key="1">
    <citation type="submission" date="2015-11" db="EMBL/GenBank/DDBJ databases">
        <title>Genomic Taxonomy of the Vibrionaceae.</title>
        <authorList>
            <person name="Gomez-Gil B."/>
            <person name="Enciso-Ibarra J."/>
        </authorList>
    </citation>
    <scope>NUCLEOTIDE SEQUENCE [LARGE SCALE GENOMIC DNA]</scope>
    <source>
        <strain evidence="2 3">CAIM 912</strain>
    </source>
</reference>
<dbReference type="InterPro" id="IPR000182">
    <property type="entry name" value="GNAT_dom"/>
</dbReference>
<organism evidence="2 3">
    <name type="scientific">Enterovibrio coralii</name>
    <dbReference type="NCBI Taxonomy" id="294935"/>
    <lineage>
        <taxon>Bacteria</taxon>
        <taxon>Pseudomonadati</taxon>
        <taxon>Pseudomonadota</taxon>
        <taxon>Gammaproteobacteria</taxon>
        <taxon>Vibrionales</taxon>
        <taxon>Vibrionaceae</taxon>
        <taxon>Enterovibrio</taxon>
    </lineage>
</organism>